<dbReference type="Proteomes" id="UP000295134">
    <property type="component" value="Plasmid pArsFIN9"/>
</dbReference>
<reference evidence="3" key="2">
    <citation type="submission" date="2023-04" db="EMBL/GenBank/DDBJ databases">
        <title>Genome dynamics across the evolutionary transition to endosymbiosis.</title>
        <authorList>
            <person name="Siozios S."/>
            <person name="Nadal-Jimenez P."/>
            <person name="Azagi T."/>
            <person name="Sprong H."/>
            <person name="Frost C.L."/>
            <person name="Parratt S.R."/>
            <person name="Taylor G."/>
            <person name="Brettell L."/>
            <person name="Lew K.C."/>
            <person name="Croft L."/>
            <person name="King K.C."/>
            <person name="Brockhurst M.A."/>
            <person name="Hypsa V."/>
            <person name="Novakova E."/>
            <person name="Darby A.C."/>
            <person name="Hurst G.D.D."/>
        </authorList>
    </citation>
    <scope>NUCLEOTIDE SEQUENCE</scope>
    <source>
        <strain evidence="3">ANv_CAN</strain>
        <plasmid evidence="3">paNv_CAN8</plasmid>
    </source>
</reference>
<accession>A0A4P7L1S9</accession>
<name>A0A4P7L1S9_9GAMM</name>
<protein>
    <submittedName>
        <fullName evidence="3">Plasmid partitioning/stability family protein</fullName>
    </submittedName>
    <submittedName>
        <fullName evidence="1">Plasmid stability protein</fullName>
    </submittedName>
</protein>
<dbReference type="InterPro" id="IPR038307">
    <property type="entry name" value="StbB_sf"/>
</dbReference>
<dbReference type="InterPro" id="IPR019720">
    <property type="entry name" value="Plasmid_stability_protein_StbB"/>
</dbReference>
<dbReference type="AlphaFoldDB" id="A0A4P7L1S9"/>
<geneLocation type="plasmid" evidence="4">
    <name>parsfin10</name>
</geneLocation>
<evidence type="ECO:0000313" key="2">
    <source>
        <dbReference type="EMBL" id="QBY46752.1"/>
    </source>
</evidence>
<dbReference type="KEGG" id="ans:ArsFIN_53000"/>
<organism evidence="1 4">
    <name type="scientific">Arsenophonus nasoniae</name>
    <name type="common">son-killer infecting Nasonia vitripennis</name>
    <dbReference type="NCBI Taxonomy" id="638"/>
    <lineage>
        <taxon>Bacteria</taxon>
        <taxon>Pseudomonadati</taxon>
        <taxon>Pseudomonadota</taxon>
        <taxon>Gammaproteobacteria</taxon>
        <taxon>Enterobacterales</taxon>
        <taxon>Morganellaceae</taxon>
        <taxon>Arsenophonus</taxon>
    </lineage>
</organism>
<dbReference type="Pfam" id="PF10784">
    <property type="entry name" value="Plasmid_stab_B"/>
    <property type="match status" value="1"/>
</dbReference>
<evidence type="ECO:0000313" key="5">
    <source>
        <dbReference type="Proteomes" id="UP001177592"/>
    </source>
</evidence>
<evidence type="ECO:0000313" key="1">
    <source>
        <dbReference type="EMBL" id="QBY46689.1"/>
    </source>
</evidence>
<evidence type="ECO:0000313" key="4">
    <source>
        <dbReference type="Proteomes" id="UP000295134"/>
    </source>
</evidence>
<dbReference type="EMBL" id="CP038621">
    <property type="protein sequence ID" value="QBY46689.1"/>
    <property type="molecule type" value="Genomic_DNA"/>
</dbReference>
<dbReference type="EMBL" id="CP038622">
    <property type="protein sequence ID" value="QBY46752.1"/>
    <property type="molecule type" value="Genomic_DNA"/>
</dbReference>
<sequence length="182" mass="20115">MSKTKKYYFYLNTDKDEQATAIAHLDQLGQGKRSETIKNVILSGFSLKKIDDRLPLLVASLLAKPTSLSTLANIIGALSPDYNISQVNKGKENEVVAWQKRVRDPLLPNNGWSSWISITESEYSSLIVKNDTEIQVRALIGAINGDLINDISNPKTLLSEKKLATPSKPNSVISKANKLFNT</sequence>
<geneLocation type="plasmid" evidence="4">
    <name>parsfin9</name>
</geneLocation>
<geneLocation type="plasmid" evidence="3 5">
    <name>paNv_CAN8</name>
</geneLocation>
<keyword evidence="1" id="KW-0614">Plasmid</keyword>
<geneLocation type="plasmid" evidence="1">
    <name>pArsFIN9</name>
</geneLocation>
<gene>
    <name evidence="1" type="ORF">ArsFIN_53000</name>
    <name evidence="2" type="ORF">ArsFIN_53630</name>
    <name evidence="3" type="ORF">QE258_25955</name>
</gene>
<geneLocation type="plasmid" evidence="2">
    <name>pArsFIN10</name>
</geneLocation>
<evidence type="ECO:0000313" key="3">
    <source>
        <dbReference type="EMBL" id="WGM08810.1"/>
    </source>
</evidence>
<proteinExistence type="predicted"/>
<dbReference type="Proteomes" id="UP000295134">
    <property type="component" value="Plasmid pArsFIN10"/>
</dbReference>
<dbReference type="Gene3D" id="6.10.290.20">
    <property type="match status" value="1"/>
</dbReference>
<dbReference type="RefSeq" id="WP_026823896.1">
    <property type="nucleotide sequence ID" value="NZ_CP038621.1"/>
</dbReference>
<reference evidence="1 4" key="1">
    <citation type="submission" date="2019-03" db="EMBL/GenBank/DDBJ databases">
        <title>Long-read sequencing reveals hyperdense prophage content in a complex bacterial symbiont genome.</title>
        <authorList>
            <person name="Frost C.L."/>
            <person name="Siozios S."/>
            <person name="Nadal-Jimenez P."/>
            <person name="Brockhurst M.A."/>
            <person name="King K.C."/>
            <person name="Darby A.C."/>
            <person name="Hurst G.D.D."/>
        </authorList>
    </citation>
    <scope>NUCLEOTIDE SEQUENCE [LARGE SCALE GENOMIC DNA]</scope>
    <source>
        <strain evidence="1 4">FIN</strain>
        <plasmid evidence="4">parsfin10</plasmid>
        <plasmid evidence="2">pArsFIN10</plasmid>
        <plasmid evidence="1">pArsFIN9</plasmid>
        <plasmid evidence="4">parsfin9</plasmid>
    </source>
</reference>
<dbReference type="GeneID" id="39751510"/>
<dbReference type="Proteomes" id="UP001177592">
    <property type="component" value="Plasmid paNv_CAN8"/>
</dbReference>
<dbReference type="EMBL" id="CP123531">
    <property type="protein sequence ID" value="WGM08810.1"/>
    <property type="molecule type" value="Genomic_DNA"/>
</dbReference>
<keyword evidence="5" id="KW-1185">Reference proteome</keyword>
<dbReference type="KEGG" id="ans:ArsFIN_53630"/>